<evidence type="ECO:0000259" key="12">
    <source>
        <dbReference type="Pfam" id="PF08345"/>
    </source>
</evidence>
<dbReference type="NCBIfam" id="TIGR00206">
    <property type="entry name" value="fliF"/>
    <property type="match status" value="1"/>
</dbReference>
<dbReference type="PIRSF" id="PIRSF004862">
    <property type="entry name" value="FliF"/>
    <property type="match status" value="1"/>
</dbReference>
<keyword evidence="14" id="KW-1185">Reference proteome</keyword>
<proteinExistence type="inferred from homology"/>
<keyword evidence="13" id="KW-0966">Cell projection</keyword>
<dbReference type="GO" id="GO:0003774">
    <property type="term" value="F:cytoskeletal motor activity"/>
    <property type="evidence" value="ECO:0007669"/>
    <property type="project" value="InterPro"/>
</dbReference>
<comment type="subcellular location">
    <subcellularLocation>
        <location evidence="1 9">Bacterial flagellum basal body</location>
    </subcellularLocation>
    <subcellularLocation>
        <location evidence="2">Cell membrane</location>
        <topology evidence="2">Multi-pass membrane protein</topology>
    </subcellularLocation>
</comment>
<keyword evidence="6 10" id="KW-1133">Transmembrane helix</keyword>
<evidence type="ECO:0000256" key="10">
    <source>
        <dbReference type="SAM" id="Phobius"/>
    </source>
</evidence>
<dbReference type="EMBL" id="BMMX01000004">
    <property type="protein sequence ID" value="GGK82956.1"/>
    <property type="molecule type" value="Genomic_DNA"/>
</dbReference>
<feature type="transmembrane region" description="Helical" evidence="10">
    <location>
        <begin position="25"/>
        <end position="46"/>
    </location>
</feature>
<feature type="domain" description="Flagellar M-ring N-terminal" evidence="11">
    <location>
        <begin position="46"/>
        <end position="220"/>
    </location>
</feature>
<dbReference type="GO" id="GO:0071973">
    <property type="term" value="P:bacterial-type flagellum-dependent cell motility"/>
    <property type="evidence" value="ECO:0007669"/>
    <property type="project" value="InterPro"/>
</dbReference>
<evidence type="ECO:0000256" key="2">
    <source>
        <dbReference type="ARBA" id="ARBA00004651"/>
    </source>
</evidence>
<dbReference type="AlphaFoldDB" id="A0A8J3FMD6"/>
<keyword evidence="7 10" id="KW-0472">Membrane</keyword>
<dbReference type="InterPro" id="IPR000067">
    <property type="entry name" value="FlgMring_FliF"/>
</dbReference>
<dbReference type="Proteomes" id="UP000656042">
    <property type="component" value="Unassembled WGS sequence"/>
</dbReference>
<evidence type="ECO:0000256" key="9">
    <source>
        <dbReference type="PIRNR" id="PIRNR004862"/>
    </source>
</evidence>
<keyword evidence="13" id="KW-0282">Flagellum</keyword>
<evidence type="ECO:0000256" key="5">
    <source>
        <dbReference type="ARBA" id="ARBA00022692"/>
    </source>
</evidence>
<dbReference type="Pfam" id="PF08345">
    <property type="entry name" value="YscJ_FliF_C"/>
    <property type="match status" value="1"/>
</dbReference>
<evidence type="ECO:0000313" key="13">
    <source>
        <dbReference type="EMBL" id="GGK82956.1"/>
    </source>
</evidence>
<dbReference type="PANTHER" id="PTHR30046:SF0">
    <property type="entry name" value="FLAGELLAR M-RING PROTEIN"/>
    <property type="match status" value="1"/>
</dbReference>
<dbReference type="Gene3D" id="3.30.300.30">
    <property type="match status" value="1"/>
</dbReference>
<dbReference type="GO" id="GO:0009431">
    <property type="term" value="C:bacterial-type flagellum basal body, MS ring"/>
    <property type="evidence" value="ECO:0007669"/>
    <property type="project" value="InterPro"/>
</dbReference>
<name>A0A8J3FMD6_9ACTN</name>
<keyword evidence="4" id="KW-1003">Cell membrane</keyword>
<gene>
    <name evidence="13" type="ORF">GCM10012284_16310</name>
</gene>
<protein>
    <recommendedName>
        <fullName evidence="9">Flagellar M-ring protein</fullName>
    </recommendedName>
</protein>
<evidence type="ECO:0000256" key="4">
    <source>
        <dbReference type="ARBA" id="ARBA00022475"/>
    </source>
</evidence>
<evidence type="ECO:0000256" key="1">
    <source>
        <dbReference type="ARBA" id="ARBA00004117"/>
    </source>
</evidence>
<dbReference type="InterPro" id="IPR045851">
    <property type="entry name" value="AMP-bd_C_sf"/>
</dbReference>
<evidence type="ECO:0000256" key="8">
    <source>
        <dbReference type="ARBA" id="ARBA00023143"/>
    </source>
</evidence>
<reference evidence="13" key="2">
    <citation type="submission" date="2020-09" db="EMBL/GenBank/DDBJ databases">
        <authorList>
            <person name="Sun Q."/>
            <person name="Zhou Y."/>
        </authorList>
    </citation>
    <scope>NUCLEOTIDE SEQUENCE</scope>
    <source>
        <strain evidence="13">CGMCC 4.7299</strain>
    </source>
</reference>
<reference evidence="13" key="1">
    <citation type="journal article" date="2014" name="Int. J. Syst. Evol. Microbiol.">
        <title>Complete genome sequence of Corynebacterium casei LMG S-19264T (=DSM 44701T), isolated from a smear-ripened cheese.</title>
        <authorList>
            <consortium name="US DOE Joint Genome Institute (JGI-PGF)"/>
            <person name="Walter F."/>
            <person name="Albersmeier A."/>
            <person name="Kalinowski J."/>
            <person name="Ruckert C."/>
        </authorList>
    </citation>
    <scope>NUCLEOTIDE SEQUENCE</scope>
    <source>
        <strain evidence="13">CGMCC 4.7299</strain>
    </source>
</reference>
<keyword evidence="13" id="KW-0969">Cilium</keyword>
<accession>A0A8J3FMD6</accession>
<dbReference type="InterPro" id="IPR013556">
    <property type="entry name" value="Flag_M-ring_C"/>
</dbReference>
<evidence type="ECO:0000256" key="3">
    <source>
        <dbReference type="ARBA" id="ARBA00007971"/>
    </source>
</evidence>
<dbReference type="Pfam" id="PF01514">
    <property type="entry name" value="YscJ_FliF"/>
    <property type="match status" value="1"/>
</dbReference>
<keyword evidence="5 10" id="KW-0812">Transmembrane</keyword>
<dbReference type="InterPro" id="IPR006182">
    <property type="entry name" value="FliF_N_dom"/>
</dbReference>
<dbReference type="PANTHER" id="PTHR30046">
    <property type="entry name" value="FLAGELLAR M-RING PROTEIN"/>
    <property type="match status" value="1"/>
</dbReference>
<dbReference type="PRINTS" id="PR01009">
    <property type="entry name" value="FLGMRINGFLIF"/>
</dbReference>
<organism evidence="13 14">
    <name type="scientific">Mangrovihabitans endophyticus</name>
    <dbReference type="NCBI Taxonomy" id="1751298"/>
    <lineage>
        <taxon>Bacteria</taxon>
        <taxon>Bacillati</taxon>
        <taxon>Actinomycetota</taxon>
        <taxon>Actinomycetes</taxon>
        <taxon>Micromonosporales</taxon>
        <taxon>Micromonosporaceae</taxon>
        <taxon>Mangrovihabitans</taxon>
    </lineage>
</organism>
<sequence>MTDRLPAPVRRLGTTFGSFTPGQKVVTVVAVIALVIGGYFFATWAAKPSYAILFNNLSTKDASAIVESLQKTGTSYELANDGSTVLVPRDQVNSLRLQLSSEGLPGDADSGYALLDQQGITTSDFLQHANYQRALEGELSNTIKSIDGVEAATVHLVMPQKDVFADSQDKTTASVLVQTSPNKPLSGQQVTAVVNLVASSVEGLDPTQVTVAGSDGKVLSAGNGAAVATGGDSGAAAQTTSFQNRLNTSLQNMLDSVVGPGHAVVTSTAELDFDQTETTSKTYTSDPSVAALSESISREAYNSDGSGTGGVLGPDNIQVPNGANGTGQYENSNTVRNNAVNEVTETRRSAPGAVQRLSVSVLLDSTVAAAVDPAQVQQLVSAAAGIDATRGDTVAVAAMPFDTSAAQQAQQSLAQATAAEQSAKQMSLIKTAALALVVLILMFLAWRASRRAKKRKTLTPAELAHLEKMQAALEQQRLAELNEGIPSPAIEGPTADDLAREDRQREIEQMVEEQPEEVAALLRGWLAASR</sequence>
<dbReference type="GO" id="GO:0005886">
    <property type="term" value="C:plasma membrane"/>
    <property type="evidence" value="ECO:0007669"/>
    <property type="project" value="UniProtKB-SubCell"/>
</dbReference>
<keyword evidence="8 9" id="KW-0975">Bacterial flagellum</keyword>
<feature type="transmembrane region" description="Helical" evidence="10">
    <location>
        <begin position="428"/>
        <end position="446"/>
    </location>
</feature>
<comment type="caution">
    <text evidence="13">The sequence shown here is derived from an EMBL/GenBank/DDBJ whole genome shotgun (WGS) entry which is preliminary data.</text>
</comment>
<evidence type="ECO:0000259" key="11">
    <source>
        <dbReference type="Pfam" id="PF01514"/>
    </source>
</evidence>
<dbReference type="RefSeq" id="WP_189078486.1">
    <property type="nucleotide sequence ID" value="NZ_BMMX01000004.1"/>
</dbReference>
<evidence type="ECO:0000256" key="6">
    <source>
        <dbReference type="ARBA" id="ARBA00022989"/>
    </source>
</evidence>
<comment type="function">
    <text evidence="9">The M ring may be actively involved in energy transduction.</text>
</comment>
<evidence type="ECO:0000313" key="14">
    <source>
        <dbReference type="Proteomes" id="UP000656042"/>
    </source>
</evidence>
<comment type="similarity">
    <text evidence="3 9">Belongs to the FliF family.</text>
</comment>
<dbReference type="InterPro" id="IPR043427">
    <property type="entry name" value="YscJ/FliF"/>
</dbReference>
<feature type="domain" description="Flagellar M-ring C-terminal" evidence="12">
    <location>
        <begin position="254"/>
        <end position="401"/>
    </location>
</feature>
<evidence type="ECO:0000256" key="7">
    <source>
        <dbReference type="ARBA" id="ARBA00023136"/>
    </source>
</evidence>